<keyword evidence="1" id="KW-0812">Transmembrane</keyword>
<feature type="transmembrane region" description="Helical" evidence="1">
    <location>
        <begin position="183"/>
        <end position="201"/>
    </location>
</feature>
<evidence type="ECO:0008006" key="4">
    <source>
        <dbReference type="Google" id="ProtNLM"/>
    </source>
</evidence>
<dbReference type="KEGG" id="amog:QRX60_44540"/>
<dbReference type="Proteomes" id="UP001239397">
    <property type="component" value="Chromosome"/>
</dbReference>
<dbReference type="EMBL" id="CP127295">
    <property type="protein sequence ID" value="WIY01034.1"/>
    <property type="molecule type" value="Genomic_DNA"/>
</dbReference>
<feature type="transmembrane region" description="Helical" evidence="1">
    <location>
        <begin position="208"/>
        <end position="226"/>
    </location>
</feature>
<feature type="transmembrane region" description="Helical" evidence="1">
    <location>
        <begin position="94"/>
        <end position="114"/>
    </location>
</feature>
<sequence length="260" mass="27030">MAGGLLVRSVAADAVVVPGATWEVSALPETARRSAATSWGPLYRAGAVSAGLAVLLYGTALVLVVVTAAPPVSDGAKLLEYIDAHRTLYVVRQLLWLAPGIFLMVTFLALAVALRHQGRSFAVTAGLIAVASWALSLAVPTTGDGSLALVLLSDKYADATTAAGKAPFVAGAEVLIALNDVPAVLGFLQTLGVLLVSLLMLRGTFSKGFAWLGLATGVIGILSELFRPVLGWSYAIYGVLLFAWLAWAAFALWRVSPDSP</sequence>
<evidence type="ECO:0000256" key="1">
    <source>
        <dbReference type="SAM" id="Phobius"/>
    </source>
</evidence>
<evidence type="ECO:0000313" key="3">
    <source>
        <dbReference type="Proteomes" id="UP001239397"/>
    </source>
</evidence>
<keyword evidence="1" id="KW-0472">Membrane</keyword>
<proteinExistence type="predicted"/>
<dbReference type="RefSeq" id="WP_285997495.1">
    <property type="nucleotide sequence ID" value="NZ_CP127295.1"/>
</dbReference>
<keyword evidence="1" id="KW-1133">Transmembrane helix</keyword>
<feature type="transmembrane region" description="Helical" evidence="1">
    <location>
        <begin position="121"/>
        <end position="139"/>
    </location>
</feature>
<feature type="transmembrane region" description="Helical" evidence="1">
    <location>
        <begin position="232"/>
        <end position="253"/>
    </location>
</feature>
<accession>A0A9Y2NGP9</accession>
<protein>
    <recommendedName>
        <fullName evidence="4">DUF4386 family protein</fullName>
    </recommendedName>
</protein>
<feature type="transmembrane region" description="Helical" evidence="1">
    <location>
        <begin position="42"/>
        <end position="69"/>
    </location>
</feature>
<keyword evidence="3" id="KW-1185">Reference proteome</keyword>
<organism evidence="2 3">
    <name type="scientific">Amycolatopsis mongoliensis</name>
    <dbReference type="NCBI Taxonomy" id="715475"/>
    <lineage>
        <taxon>Bacteria</taxon>
        <taxon>Bacillati</taxon>
        <taxon>Actinomycetota</taxon>
        <taxon>Actinomycetes</taxon>
        <taxon>Pseudonocardiales</taxon>
        <taxon>Pseudonocardiaceae</taxon>
        <taxon>Amycolatopsis</taxon>
    </lineage>
</organism>
<reference evidence="2 3" key="1">
    <citation type="submission" date="2023-06" db="EMBL/GenBank/DDBJ databases">
        <authorList>
            <person name="Oyuntsetseg B."/>
            <person name="Kim S.B."/>
        </authorList>
    </citation>
    <scope>NUCLEOTIDE SEQUENCE [LARGE SCALE GENOMIC DNA]</scope>
    <source>
        <strain evidence="2 3">4-36</strain>
    </source>
</reference>
<evidence type="ECO:0000313" key="2">
    <source>
        <dbReference type="EMBL" id="WIY01034.1"/>
    </source>
</evidence>
<gene>
    <name evidence="2" type="ORF">QRX60_44540</name>
</gene>
<name>A0A9Y2NGP9_9PSEU</name>
<dbReference type="AlphaFoldDB" id="A0A9Y2NGP9"/>